<sequence length="464" mass="52332">MTESLIEEIERKKIKWINLFLTSLSGQLHQVTLSSSLLNDITLKEGFGKLDGSSVAGFKEIFESDLVIKLIPETFKADPFFESTADVFVTIYDSFGEKRFEKDPRFIAEKTEGVISSEGYTPLVGAELEFHIFDEVKVWMSNISSGYKIKTNSGGFEKKINYSLAPKGGYYAPPPLDDSFIVRKEIGEVLESYFGLKVEAHHHEVGAAGQGEINFESSTPSRLGDYVQTVKYVSRVVASKHGKVITFMPKPIYGDNGSGMHIHVSLWNKERNIFYDETDNYAYISQEARYFIGGLLYHGKALSALVSPTINSYRRLLPGYEAPIFLAWSKGNRSAAVRIPAYHRNSIKSKRIEYRPPDPSANPYFAASAVLLAGLDGIKKKIEPGDPVDENIYHMPQEKIRELGIERLPSSLEQALGELETDYEFLLPAFTKSVIDAYLEMKREELRKLNSLISPAEMYYYLNI</sequence>
<dbReference type="PANTHER" id="PTHR43407:SF1">
    <property type="entry name" value="LENGSIN"/>
    <property type="match status" value="1"/>
</dbReference>
<gene>
    <name evidence="16" type="primary">glnA</name>
    <name evidence="16" type="ORF">ENO36_00575</name>
</gene>
<evidence type="ECO:0000256" key="2">
    <source>
        <dbReference type="ARBA" id="ARBA00009897"/>
    </source>
</evidence>
<dbReference type="Gene3D" id="3.30.590.10">
    <property type="entry name" value="Glutamine synthetase/guanido kinase, catalytic domain"/>
    <property type="match status" value="1"/>
</dbReference>
<keyword evidence="9" id="KW-0479">Metal-binding</keyword>
<feature type="binding site" evidence="9">
    <location>
        <position position="127"/>
    </location>
    <ligand>
        <name>Mg(2+)</name>
        <dbReference type="ChEBI" id="CHEBI:18420"/>
        <label>1</label>
    </ligand>
</feature>
<evidence type="ECO:0000256" key="6">
    <source>
        <dbReference type="ARBA" id="ARBA00022840"/>
    </source>
</evidence>
<evidence type="ECO:0000259" key="15">
    <source>
        <dbReference type="PROSITE" id="PS51987"/>
    </source>
</evidence>
<keyword evidence="10" id="KW-0597">Phosphoprotein</keyword>
<dbReference type="InterPro" id="IPR004809">
    <property type="entry name" value="Gln_synth_I"/>
</dbReference>
<proteinExistence type="inferred from homology"/>
<keyword evidence="6 8" id="KW-0067">ATP-binding</keyword>
<feature type="binding site" evidence="9">
    <location>
        <position position="261"/>
    </location>
    <ligand>
        <name>Mg(2+)</name>
        <dbReference type="ChEBI" id="CHEBI:18420"/>
        <label>1</label>
    </ligand>
</feature>
<evidence type="ECO:0000256" key="14">
    <source>
        <dbReference type="RuleBase" id="RU004356"/>
    </source>
</evidence>
<dbReference type="Pfam" id="PF00120">
    <property type="entry name" value="Gln-synt_C"/>
    <property type="match status" value="1"/>
</dbReference>
<feature type="binding site" evidence="8">
    <location>
        <position position="333"/>
    </location>
    <ligand>
        <name>ATP</name>
        <dbReference type="ChEBI" id="CHEBI:30616"/>
    </ligand>
</feature>
<dbReference type="InterPro" id="IPR027302">
    <property type="entry name" value="Gln_synth_N_conserv_site"/>
</dbReference>
<dbReference type="SUPFAM" id="SSF54368">
    <property type="entry name" value="Glutamine synthetase, N-terminal domain"/>
    <property type="match status" value="1"/>
</dbReference>
<comment type="catalytic activity">
    <reaction evidence="14">
        <text>L-glutamate + NH4(+) + ATP = L-glutamine + ADP + phosphate + H(+)</text>
        <dbReference type="Rhea" id="RHEA:16169"/>
        <dbReference type="ChEBI" id="CHEBI:15378"/>
        <dbReference type="ChEBI" id="CHEBI:28938"/>
        <dbReference type="ChEBI" id="CHEBI:29985"/>
        <dbReference type="ChEBI" id="CHEBI:30616"/>
        <dbReference type="ChEBI" id="CHEBI:43474"/>
        <dbReference type="ChEBI" id="CHEBI:58359"/>
        <dbReference type="ChEBI" id="CHEBI:456216"/>
        <dbReference type="EC" id="6.3.1.2"/>
    </reaction>
</comment>
<feature type="binding site" evidence="9">
    <location>
        <position position="353"/>
    </location>
    <ligand>
        <name>Mg(2+)</name>
        <dbReference type="ChEBI" id="CHEBI:18420"/>
        <label>1</label>
    </ligand>
</feature>
<feature type="binding site" evidence="9">
    <location>
        <position position="212"/>
    </location>
    <ligand>
        <name>Mg(2+)</name>
        <dbReference type="ChEBI" id="CHEBI:18420"/>
        <label>1</label>
    </ligand>
</feature>
<evidence type="ECO:0000256" key="8">
    <source>
        <dbReference type="PIRSR" id="PIRSR604809-2"/>
    </source>
</evidence>
<evidence type="ECO:0000256" key="7">
    <source>
        <dbReference type="PIRSR" id="PIRSR604809-1"/>
    </source>
</evidence>
<dbReference type="GO" id="GO:0005737">
    <property type="term" value="C:cytoplasm"/>
    <property type="evidence" value="ECO:0007669"/>
    <property type="project" value="UniProtKB-SubCell"/>
</dbReference>
<dbReference type="GO" id="GO:0006542">
    <property type="term" value="P:glutamine biosynthetic process"/>
    <property type="evidence" value="ECO:0007669"/>
    <property type="project" value="InterPro"/>
</dbReference>
<evidence type="ECO:0000256" key="12">
    <source>
        <dbReference type="RuleBase" id="RU000384"/>
    </source>
</evidence>
<comment type="caution">
    <text evidence="16">The sequence shown here is derived from an EMBL/GenBank/DDBJ whole genome shotgun (WGS) entry which is preliminary data.</text>
</comment>
<dbReference type="GO" id="GO:0005524">
    <property type="term" value="F:ATP binding"/>
    <property type="evidence" value="ECO:0007669"/>
    <property type="project" value="UniProtKB-KW"/>
</dbReference>
<dbReference type="SMART" id="SM01230">
    <property type="entry name" value="Gln-synt_C"/>
    <property type="match status" value="1"/>
</dbReference>
<dbReference type="InterPro" id="IPR014746">
    <property type="entry name" value="Gln_synth/guanido_kin_cat_dom"/>
</dbReference>
<dbReference type="PROSITE" id="PS00181">
    <property type="entry name" value="GLNA_ATP"/>
    <property type="match status" value="1"/>
</dbReference>
<feature type="binding site" evidence="7">
    <location>
        <begin position="256"/>
        <end position="257"/>
    </location>
    <ligand>
        <name>L-glutamate</name>
        <dbReference type="ChEBI" id="CHEBI:29985"/>
    </ligand>
</feature>
<dbReference type="InterPro" id="IPR008147">
    <property type="entry name" value="Gln_synt_N"/>
</dbReference>
<comment type="similarity">
    <text evidence="2 11 12">Belongs to the glutamine synthetase family.</text>
</comment>
<keyword evidence="9" id="KW-0460">Magnesium</keyword>
<evidence type="ECO:0000256" key="1">
    <source>
        <dbReference type="ARBA" id="ARBA00004496"/>
    </source>
</evidence>
<feature type="binding site" evidence="8">
    <location>
        <position position="348"/>
    </location>
    <ligand>
        <name>ATP</name>
        <dbReference type="ChEBI" id="CHEBI:30616"/>
    </ligand>
</feature>
<feature type="binding site" evidence="7">
    <location>
        <position position="321"/>
    </location>
    <ligand>
        <name>L-glutamate</name>
        <dbReference type="ChEBI" id="CHEBI:29985"/>
    </ligand>
</feature>
<dbReference type="GO" id="GO:0046872">
    <property type="term" value="F:metal ion binding"/>
    <property type="evidence" value="ECO:0007669"/>
    <property type="project" value="UniProtKB-KW"/>
</dbReference>
<feature type="binding site" evidence="7">
    <location>
        <position position="355"/>
    </location>
    <ligand>
        <name>L-glutamate</name>
        <dbReference type="ChEBI" id="CHEBI:29985"/>
    </ligand>
</feature>
<feature type="binding site" evidence="9">
    <location>
        <position position="129"/>
    </location>
    <ligand>
        <name>Mg(2+)</name>
        <dbReference type="ChEBI" id="CHEBI:18420"/>
        <label>1</label>
    </ligand>
</feature>
<protein>
    <recommendedName>
        <fullName evidence="14">Glutamine synthetase</fullName>
        <ecNumber evidence="14">6.3.1.2</ecNumber>
    </recommendedName>
</protein>
<evidence type="ECO:0000256" key="3">
    <source>
        <dbReference type="ARBA" id="ARBA00022490"/>
    </source>
</evidence>
<keyword evidence="4 14" id="KW-0436">Ligase</keyword>
<dbReference type="AlphaFoldDB" id="A0A7C2YGU2"/>
<evidence type="ECO:0000313" key="16">
    <source>
        <dbReference type="EMBL" id="HEU97337.1"/>
    </source>
</evidence>
<dbReference type="InterPro" id="IPR027303">
    <property type="entry name" value="Gln_synth_gly_rich_site"/>
</dbReference>
<evidence type="ECO:0000256" key="4">
    <source>
        <dbReference type="ARBA" id="ARBA00022598"/>
    </source>
</evidence>
<dbReference type="InterPro" id="IPR036651">
    <property type="entry name" value="Gln_synt_N_sf"/>
</dbReference>
<feature type="modified residue" description="O-AMP-tyrosine" evidence="10">
    <location>
        <position position="393"/>
    </location>
</feature>
<accession>A0A7C2YGU2</accession>
<feature type="binding site" evidence="9">
    <location>
        <position position="204"/>
    </location>
    <ligand>
        <name>Mg(2+)</name>
        <dbReference type="ChEBI" id="CHEBI:18420"/>
        <label>1</label>
    </ligand>
</feature>
<evidence type="ECO:0000256" key="11">
    <source>
        <dbReference type="PROSITE-ProRule" id="PRU01331"/>
    </source>
</evidence>
<dbReference type="EMBL" id="DSFE01000014">
    <property type="protein sequence ID" value="HEU97337.1"/>
    <property type="molecule type" value="Genomic_DNA"/>
</dbReference>
<evidence type="ECO:0000256" key="5">
    <source>
        <dbReference type="ARBA" id="ARBA00022741"/>
    </source>
</evidence>
<feature type="binding site" evidence="8">
    <location>
        <begin position="263"/>
        <end position="265"/>
    </location>
    <ligand>
        <name>ATP</name>
        <dbReference type="ChEBI" id="CHEBI:30616"/>
    </ligand>
</feature>
<feature type="binding site" evidence="7">
    <location>
        <position position="315"/>
    </location>
    <ligand>
        <name>L-glutamate</name>
        <dbReference type="ChEBI" id="CHEBI:29985"/>
    </ligand>
</feature>
<organism evidence="16">
    <name type="scientific">Fervidicoccus fontis</name>
    <dbReference type="NCBI Taxonomy" id="683846"/>
    <lineage>
        <taxon>Archaea</taxon>
        <taxon>Thermoproteota</taxon>
        <taxon>Thermoprotei</taxon>
        <taxon>Fervidicoccales</taxon>
        <taxon>Fervidicoccaceae</taxon>
        <taxon>Fervidicoccus</taxon>
    </lineage>
</organism>
<evidence type="ECO:0000256" key="13">
    <source>
        <dbReference type="RuleBase" id="RU000385"/>
    </source>
</evidence>
<dbReference type="Pfam" id="PF03951">
    <property type="entry name" value="Gln-synt_N"/>
    <property type="match status" value="1"/>
</dbReference>
<keyword evidence="5 8" id="KW-0547">Nucleotide-binding</keyword>
<reference evidence="16" key="1">
    <citation type="journal article" date="2020" name="mSystems">
        <title>Genome- and Community-Level Interaction Insights into Carbon Utilization and Element Cycling Functions of Hydrothermarchaeota in Hydrothermal Sediment.</title>
        <authorList>
            <person name="Zhou Z."/>
            <person name="Liu Y."/>
            <person name="Xu W."/>
            <person name="Pan J."/>
            <person name="Luo Z.H."/>
            <person name="Li M."/>
        </authorList>
    </citation>
    <scope>NUCLEOTIDE SEQUENCE [LARGE SCALE GENOMIC DNA]</scope>
    <source>
        <strain evidence="16">SpSt-1259</strain>
    </source>
</reference>
<dbReference type="PROSITE" id="PS51987">
    <property type="entry name" value="GS_CATALYTIC"/>
    <property type="match status" value="1"/>
</dbReference>
<dbReference type="PROSITE" id="PS00180">
    <property type="entry name" value="GLNA_1"/>
    <property type="match status" value="1"/>
</dbReference>
<dbReference type="NCBIfam" id="TIGR00653">
    <property type="entry name" value="GlnA"/>
    <property type="match status" value="1"/>
</dbReference>
<evidence type="ECO:0000256" key="9">
    <source>
        <dbReference type="PIRSR" id="PIRSR604809-3"/>
    </source>
</evidence>
<feature type="binding site" evidence="8">
    <location>
        <position position="199"/>
    </location>
    <ligand>
        <name>ATP</name>
        <dbReference type="ChEBI" id="CHEBI:30616"/>
    </ligand>
</feature>
<dbReference type="EC" id="6.3.1.2" evidence="14"/>
<dbReference type="SUPFAM" id="SSF55931">
    <property type="entry name" value="Glutamine synthetase/guanido kinase"/>
    <property type="match status" value="1"/>
</dbReference>
<dbReference type="InterPro" id="IPR008146">
    <property type="entry name" value="Gln_synth_cat_dom"/>
</dbReference>
<dbReference type="GO" id="GO:0004356">
    <property type="term" value="F:glutamine synthetase activity"/>
    <property type="evidence" value="ECO:0007669"/>
    <property type="project" value="UniProtKB-EC"/>
</dbReference>
<dbReference type="PANTHER" id="PTHR43407">
    <property type="entry name" value="GLUTAMINE SYNTHETASE"/>
    <property type="match status" value="1"/>
</dbReference>
<dbReference type="Gene3D" id="3.10.20.70">
    <property type="entry name" value="Glutamine synthetase, N-terminal domain"/>
    <property type="match status" value="1"/>
</dbReference>
<dbReference type="Proteomes" id="UP000885664">
    <property type="component" value="Unassembled WGS sequence"/>
</dbReference>
<dbReference type="GO" id="GO:0019740">
    <property type="term" value="P:nitrogen utilization"/>
    <property type="evidence" value="ECO:0007669"/>
    <property type="project" value="TreeGrafter"/>
</dbReference>
<keyword evidence="3 13" id="KW-0963">Cytoplasm</keyword>
<feature type="domain" description="GS catalytic" evidence="15">
    <location>
        <begin position="104"/>
        <end position="464"/>
    </location>
</feature>
<comment type="subcellular location">
    <subcellularLocation>
        <location evidence="1 13">Cytoplasm</location>
    </subcellularLocation>
</comment>
<evidence type="ECO:0000256" key="10">
    <source>
        <dbReference type="PIRSR" id="PIRSR604809-50"/>
    </source>
</evidence>
<name>A0A7C2YGU2_9CREN</name>
<dbReference type="GO" id="GO:0016020">
    <property type="term" value="C:membrane"/>
    <property type="evidence" value="ECO:0007669"/>
    <property type="project" value="TreeGrafter"/>
</dbReference>
<comment type="cofactor">
    <cofactor evidence="9">
        <name>Mg(2+)</name>
        <dbReference type="ChEBI" id="CHEBI:18420"/>
    </cofactor>
    <text evidence="9">Binds 2 Mg(2+) ions per subunit.</text>
</comment>
<feature type="binding site" evidence="7">
    <location>
        <position position="333"/>
    </location>
    <ligand>
        <name>L-glutamate</name>
        <dbReference type="ChEBI" id="CHEBI:29985"/>
    </ligand>
</feature>